<feature type="transmembrane region" description="Helical" evidence="6">
    <location>
        <begin position="167"/>
        <end position="186"/>
    </location>
</feature>
<organism evidence="7 8">
    <name type="scientific">Escallonia herrerae</name>
    <dbReference type="NCBI Taxonomy" id="1293975"/>
    <lineage>
        <taxon>Eukaryota</taxon>
        <taxon>Viridiplantae</taxon>
        <taxon>Streptophyta</taxon>
        <taxon>Embryophyta</taxon>
        <taxon>Tracheophyta</taxon>
        <taxon>Spermatophyta</taxon>
        <taxon>Magnoliopsida</taxon>
        <taxon>eudicotyledons</taxon>
        <taxon>Gunneridae</taxon>
        <taxon>Pentapetalae</taxon>
        <taxon>asterids</taxon>
        <taxon>campanulids</taxon>
        <taxon>Escalloniales</taxon>
        <taxon>Escalloniaceae</taxon>
        <taxon>Escallonia</taxon>
    </lineage>
</organism>
<dbReference type="NCBIfam" id="TIGR00797">
    <property type="entry name" value="matE"/>
    <property type="match status" value="1"/>
</dbReference>
<proteinExistence type="inferred from homology"/>
<dbReference type="PANTHER" id="PTHR11206">
    <property type="entry name" value="MULTIDRUG RESISTANCE PROTEIN"/>
    <property type="match status" value="1"/>
</dbReference>
<gene>
    <name evidence="7" type="ORF">RJ639_045636</name>
</gene>
<comment type="subcellular location">
    <subcellularLocation>
        <location evidence="1">Membrane</location>
        <topology evidence="1">Multi-pass membrane protein</topology>
    </subcellularLocation>
</comment>
<feature type="transmembrane region" description="Helical" evidence="6">
    <location>
        <begin position="323"/>
        <end position="344"/>
    </location>
</feature>
<protein>
    <recommendedName>
        <fullName evidence="9">Multidrug and toxin extrusion protein</fullName>
    </recommendedName>
</protein>
<dbReference type="EMBL" id="JAVXUP010000759">
    <property type="protein sequence ID" value="KAK3021447.1"/>
    <property type="molecule type" value="Genomic_DNA"/>
</dbReference>
<dbReference type="GO" id="GO:0042910">
    <property type="term" value="F:xenobiotic transmembrane transporter activity"/>
    <property type="evidence" value="ECO:0007669"/>
    <property type="project" value="InterPro"/>
</dbReference>
<feature type="transmembrane region" description="Helical" evidence="6">
    <location>
        <begin position="350"/>
        <end position="371"/>
    </location>
</feature>
<evidence type="ECO:0000256" key="6">
    <source>
        <dbReference type="SAM" id="Phobius"/>
    </source>
</evidence>
<dbReference type="Pfam" id="PF01554">
    <property type="entry name" value="MatE"/>
    <property type="match status" value="2"/>
</dbReference>
<evidence type="ECO:0000256" key="2">
    <source>
        <dbReference type="ARBA" id="ARBA00010199"/>
    </source>
</evidence>
<feature type="transmembrane region" description="Helical" evidence="6">
    <location>
        <begin position="94"/>
        <end position="117"/>
    </location>
</feature>
<evidence type="ECO:0000313" key="8">
    <source>
        <dbReference type="Proteomes" id="UP001188597"/>
    </source>
</evidence>
<keyword evidence="4 6" id="KW-1133">Transmembrane helix</keyword>
<keyword evidence="8" id="KW-1185">Reference proteome</keyword>
<sequence>MGMASALDTLCGQSFGAEQHHMLGLHAQRAALVLLPVSALLAIIWGNTKTILISIRQDPKISEEAGIYACFMIPSIFAYALLQCLVKFLQAQRIVFPMVITSGTTALLHAVVCWSLVFKSPLKSRGAALASSLSYWINVLLLVAYIKLSSSCKRTWNGFSKEAFHSVVPFFQISFPSALMLCLKAWSIELMVILSGLLPNPKLETSVVSICFNIFSMIWMISYGLGAAVSTRVSNELGANKPQAAQLASWAVLFMSITEGVIVGTILILLHNLLSHLYSNEKEVIKSVAAMAPILSLSCFLDGIQSVLSGIARGSGWQKIGAYINLGSFYLVGLPASLVFAFVLHLEGMGLWYGIICAFAIQVVSLLIIMLRTSWEEEVRILPAKTALKRVQDSTAPRNIAPNSEC</sequence>
<dbReference type="InterPro" id="IPR045069">
    <property type="entry name" value="MATE_euk"/>
</dbReference>
<name>A0AA88W5U6_9ASTE</name>
<accession>A0AA88W5U6</accession>
<feature type="transmembrane region" description="Helical" evidence="6">
    <location>
        <begin position="129"/>
        <end position="146"/>
    </location>
</feature>
<evidence type="ECO:0000256" key="1">
    <source>
        <dbReference type="ARBA" id="ARBA00004141"/>
    </source>
</evidence>
<comment type="similarity">
    <text evidence="2">Belongs to the multi antimicrobial extrusion (MATE) (TC 2.A.66.1) family.</text>
</comment>
<feature type="transmembrane region" description="Helical" evidence="6">
    <location>
        <begin position="290"/>
        <end position="311"/>
    </location>
</feature>
<dbReference type="GO" id="GO:0016020">
    <property type="term" value="C:membrane"/>
    <property type="evidence" value="ECO:0007669"/>
    <property type="project" value="UniProtKB-SubCell"/>
</dbReference>
<evidence type="ECO:0008006" key="9">
    <source>
        <dbReference type="Google" id="ProtNLM"/>
    </source>
</evidence>
<dbReference type="Proteomes" id="UP001188597">
    <property type="component" value="Unassembled WGS sequence"/>
</dbReference>
<keyword evidence="3 6" id="KW-0812">Transmembrane</keyword>
<keyword evidence="5 6" id="KW-0472">Membrane</keyword>
<dbReference type="AlphaFoldDB" id="A0AA88W5U6"/>
<evidence type="ECO:0000256" key="3">
    <source>
        <dbReference type="ARBA" id="ARBA00022692"/>
    </source>
</evidence>
<feature type="transmembrane region" description="Helical" evidence="6">
    <location>
        <begin position="206"/>
        <end position="226"/>
    </location>
</feature>
<feature type="transmembrane region" description="Helical" evidence="6">
    <location>
        <begin position="29"/>
        <end position="45"/>
    </location>
</feature>
<evidence type="ECO:0000256" key="5">
    <source>
        <dbReference type="ARBA" id="ARBA00023136"/>
    </source>
</evidence>
<comment type="caution">
    <text evidence="7">The sequence shown here is derived from an EMBL/GenBank/DDBJ whole genome shotgun (WGS) entry which is preliminary data.</text>
</comment>
<evidence type="ECO:0000256" key="4">
    <source>
        <dbReference type="ARBA" id="ARBA00022989"/>
    </source>
</evidence>
<feature type="transmembrane region" description="Helical" evidence="6">
    <location>
        <begin position="247"/>
        <end position="270"/>
    </location>
</feature>
<evidence type="ECO:0000313" key="7">
    <source>
        <dbReference type="EMBL" id="KAK3021447.1"/>
    </source>
</evidence>
<dbReference type="GO" id="GO:0015297">
    <property type="term" value="F:antiporter activity"/>
    <property type="evidence" value="ECO:0007669"/>
    <property type="project" value="InterPro"/>
</dbReference>
<dbReference type="GO" id="GO:1990961">
    <property type="term" value="P:xenobiotic detoxification by transmembrane export across the plasma membrane"/>
    <property type="evidence" value="ECO:0007669"/>
    <property type="project" value="InterPro"/>
</dbReference>
<feature type="transmembrane region" description="Helical" evidence="6">
    <location>
        <begin position="65"/>
        <end position="82"/>
    </location>
</feature>
<dbReference type="CDD" id="cd13132">
    <property type="entry name" value="MATE_eukaryotic"/>
    <property type="match status" value="1"/>
</dbReference>
<dbReference type="InterPro" id="IPR002528">
    <property type="entry name" value="MATE_fam"/>
</dbReference>
<reference evidence="7" key="1">
    <citation type="submission" date="2022-12" db="EMBL/GenBank/DDBJ databases">
        <title>Draft genome assemblies for two species of Escallonia (Escalloniales).</title>
        <authorList>
            <person name="Chanderbali A."/>
            <person name="Dervinis C."/>
            <person name="Anghel I."/>
            <person name="Soltis D."/>
            <person name="Soltis P."/>
            <person name="Zapata F."/>
        </authorList>
    </citation>
    <scope>NUCLEOTIDE SEQUENCE</scope>
    <source>
        <strain evidence="7">UCBG64.0493</strain>
        <tissue evidence="7">Leaf</tissue>
    </source>
</reference>